<dbReference type="Proteomes" id="UP000198762">
    <property type="component" value="Unassembled WGS sequence"/>
</dbReference>
<dbReference type="STRING" id="430453.SAMN04487962_10225"/>
<dbReference type="OrthoDB" id="9764438at2"/>
<keyword evidence="6" id="KW-0175">Coiled coil</keyword>
<keyword evidence="9" id="KW-1185">Reference proteome</keyword>
<dbReference type="AlphaFoldDB" id="A0A1H9ZRU9"/>
<dbReference type="InterPro" id="IPR005467">
    <property type="entry name" value="His_kinase_dom"/>
</dbReference>
<dbReference type="InterPro" id="IPR003661">
    <property type="entry name" value="HisK_dim/P_dom"/>
</dbReference>
<accession>A0A1H9ZRU9</accession>
<evidence type="ECO:0000256" key="3">
    <source>
        <dbReference type="ARBA" id="ARBA00022553"/>
    </source>
</evidence>
<dbReference type="InterPro" id="IPR036097">
    <property type="entry name" value="HisK_dim/P_sf"/>
</dbReference>
<protein>
    <recommendedName>
        <fullName evidence="2">histidine kinase</fullName>
        <ecNumber evidence="2">2.7.13.3</ecNumber>
    </recommendedName>
</protein>
<dbReference type="SMART" id="SM00388">
    <property type="entry name" value="HisKA"/>
    <property type="match status" value="1"/>
</dbReference>
<evidence type="ECO:0000313" key="8">
    <source>
        <dbReference type="EMBL" id="SES84506.1"/>
    </source>
</evidence>
<dbReference type="InterPro" id="IPR003594">
    <property type="entry name" value="HATPase_dom"/>
</dbReference>
<dbReference type="Gene3D" id="3.30.565.10">
    <property type="entry name" value="Histidine kinase-like ATPase, C-terminal domain"/>
    <property type="match status" value="1"/>
</dbReference>
<keyword evidence="4" id="KW-0808">Transferase</keyword>
<proteinExistence type="predicted"/>
<dbReference type="GO" id="GO:0000155">
    <property type="term" value="F:phosphorelay sensor kinase activity"/>
    <property type="evidence" value="ECO:0007669"/>
    <property type="project" value="InterPro"/>
</dbReference>
<dbReference type="InterPro" id="IPR036890">
    <property type="entry name" value="HATPase_C_sf"/>
</dbReference>
<evidence type="ECO:0000256" key="1">
    <source>
        <dbReference type="ARBA" id="ARBA00000085"/>
    </source>
</evidence>
<dbReference type="SUPFAM" id="SSF55874">
    <property type="entry name" value="ATPase domain of HSP90 chaperone/DNA topoisomerase II/histidine kinase"/>
    <property type="match status" value="1"/>
</dbReference>
<gene>
    <name evidence="8" type="ORF">SAMN04487962_10225</name>
</gene>
<evidence type="ECO:0000256" key="4">
    <source>
        <dbReference type="ARBA" id="ARBA00022679"/>
    </source>
</evidence>
<dbReference type="PROSITE" id="PS50109">
    <property type="entry name" value="HIS_KIN"/>
    <property type="match status" value="1"/>
</dbReference>
<evidence type="ECO:0000259" key="7">
    <source>
        <dbReference type="PROSITE" id="PS50109"/>
    </source>
</evidence>
<dbReference type="Pfam" id="PF00512">
    <property type="entry name" value="HisKA"/>
    <property type="match status" value="1"/>
</dbReference>
<comment type="catalytic activity">
    <reaction evidence="1">
        <text>ATP + protein L-histidine = ADP + protein N-phospho-L-histidine.</text>
        <dbReference type="EC" id="2.7.13.3"/>
    </reaction>
</comment>
<evidence type="ECO:0000256" key="2">
    <source>
        <dbReference type="ARBA" id="ARBA00012438"/>
    </source>
</evidence>
<keyword evidence="3" id="KW-0597">Phosphoprotein</keyword>
<dbReference type="GO" id="GO:0009927">
    <property type="term" value="F:histidine phosphotransfer kinase activity"/>
    <property type="evidence" value="ECO:0007669"/>
    <property type="project" value="TreeGrafter"/>
</dbReference>
<dbReference type="RefSeq" id="WP_091848725.1">
    <property type="nucleotide sequence ID" value="NZ_FOHZ01000002.1"/>
</dbReference>
<dbReference type="Pfam" id="PF02518">
    <property type="entry name" value="HATPase_c"/>
    <property type="match status" value="1"/>
</dbReference>
<reference evidence="9" key="1">
    <citation type="submission" date="2016-10" db="EMBL/GenBank/DDBJ databases">
        <authorList>
            <person name="Varghese N."/>
            <person name="Submissions S."/>
        </authorList>
    </citation>
    <scope>NUCLEOTIDE SEQUENCE [LARGE SCALE GENOMIC DNA]</scope>
    <source>
        <strain evidence="9">CGMCC 1.6489</strain>
    </source>
</reference>
<dbReference type="SMART" id="SM00387">
    <property type="entry name" value="HATPase_c"/>
    <property type="match status" value="1"/>
</dbReference>
<evidence type="ECO:0000256" key="5">
    <source>
        <dbReference type="ARBA" id="ARBA00022777"/>
    </source>
</evidence>
<dbReference type="EMBL" id="FOHZ01000002">
    <property type="protein sequence ID" value="SES84506.1"/>
    <property type="molecule type" value="Genomic_DNA"/>
</dbReference>
<evidence type="ECO:0000313" key="9">
    <source>
        <dbReference type="Proteomes" id="UP000198762"/>
    </source>
</evidence>
<dbReference type="Gene3D" id="1.10.287.130">
    <property type="match status" value="1"/>
</dbReference>
<dbReference type="InterPro" id="IPR004358">
    <property type="entry name" value="Sig_transdc_His_kin-like_C"/>
</dbReference>
<dbReference type="EC" id="2.7.13.3" evidence="2"/>
<dbReference type="CDD" id="cd00075">
    <property type="entry name" value="HATPase"/>
    <property type="match status" value="1"/>
</dbReference>
<dbReference type="PANTHER" id="PTHR43047">
    <property type="entry name" value="TWO-COMPONENT HISTIDINE PROTEIN KINASE"/>
    <property type="match status" value="1"/>
</dbReference>
<dbReference type="CDD" id="cd00082">
    <property type="entry name" value="HisKA"/>
    <property type="match status" value="1"/>
</dbReference>
<evidence type="ECO:0000256" key="6">
    <source>
        <dbReference type="SAM" id="Coils"/>
    </source>
</evidence>
<organism evidence="8 9">
    <name type="scientific">Marinobacter segnicrescens</name>
    <dbReference type="NCBI Taxonomy" id="430453"/>
    <lineage>
        <taxon>Bacteria</taxon>
        <taxon>Pseudomonadati</taxon>
        <taxon>Pseudomonadota</taxon>
        <taxon>Gammaproteobacteria</taxon>
        <taxon>Pseudomonadales</taxon>
        <taxon>Marinobacteraceae</taxon>
        <taxon>Marinobacter</taxon>
    </lineage>
</organism>
<dbReference type="FunFam" id="3.30.565.10:FF:000049">
    <property type="entry name" value="Two-component sensor histidine kinase"/>
    <property type="match status" value="1"/>
</dbReference>
<dbReference type="SUPFAM" id="SSF47384">
    <property type="entry name" value="Homodimeric domain of signal transducing histidine kinase"/>
    <property type="match status" value="1"/>
</dbReference>
<feature type="coiled-coil region" evidence="6">
    <location>
        <begin position="16"/>
        <end position="102"/>
    </location>
</feature>
<name>A0A1H9ZRU9_9GAMM</name>
<keyword evidence="5 8" id="KW-0418">Kinase</keyword>
<feature type="domain" description="Histidine kinase" evidence="7">
    <location>
        <begin position="102"/>
        <end position="315"/>
    </location>
</feature>
<dbReference type="PRINTS" id="PR00344">
    <property type="entry name" value="BCTRLSENSOR"/>
</dbReference>
<dbReference type="GO" id="GO:0005886">
    <property type="term" value="C:plasma membrane"/>
    <property type="evidence" value="ECO:0007669"/>
    <property type="project" value="TreeGrafter"/>
</dbReference>
<sequence>MMQPDVARDSPHDNRIRELEAENARLRKIRDSLIAHVESGTGRTPDPYAVFEHSVMLAEQVRERTEALNQLMDDLRESNSALEQARAEAEQANHSKSRFLAAVSHDLLQPLNAARLFTGALEEQGLEGTAASLVRSLGSSLEAVDHLLGTLVDISRLDAGVIEPDPSSFDLADLLDGLAQEFSQLAADKGLAFRYVATKGRVWTDSRLLARVLRNFFSNALRYTDAGGILMGCRRRDRQLEIQVWDTGPGIEAHQLADIFQEFRRARPGDAPPDAGLGLGLAIVDRIATLLDHPVTVASRPGKGSRFAIAVPLVSAD</sequence>
<dbReference type="PANTHER" id="PTHR43047:SF9">
    <property type="entry name" value="HISTIDINE KINASE"/>
    <property type="match status" value="1"/>
</dbReference>